<keyword evidence="3" id="KW-1185">Reference proteome</keyword>
<sequence length="610" mass="66332">MRRLLFSLALLATALLAGCDVRQRFAPAEDRINAALPLTVDVRQAHERFVEQLSKTSTERATLDQAWAARLRARAVSCSPDFTPSWRHSTADIEAAVKNKSCFAEFDRKLARWLAVQRIGQLLAQPPLPVAEIPPSLTMQGEGGALNRDAGQAPVIAVTTTDGLELIALGGGRSLFKERGQRGDVTVAPNGRLFAQSTSGALRIRASEGGETLLELPDARWLYWLSPRFLGVRSTSGKPAHLLSLRSGEDVPVQVAGQSSFERLLPVPGNDNRFNIATFQGLYQLELDEQDGKPKVTVVAEKPGVDRRMGVVLMESGPIVFAGAELLLGGDKLVRMDLNTLDMRESSFEPARVSNPVPTGKPDQYIVSLTMQGSAGGVGAGNGNYLFDAAQGTLARLQGAAWQRPMRYFPAIKRVAQVSVPTIWLSEQLEAAPAQPVDEVVTAMLEEANQRVLQQAATEERRITQSPALQVGSPLLDHVRDAQVEGVGIYEGREKFNAPGQSRAIGRVTVTVRRSLRPLVLVLTSYEAVQWHVRLEPGARLAAVLLGGYYESTVLGAGEARVLRIGRTYAYQQEGQEFQALQREVSRWAGRPVSLFQTGYHGTSFTVGGS</sequence>
<reference evidence="2 3" key="1">
    <citation type="submission" date="2024-08" db="EMBL/GenBank/DDBJ databases">
        <authorList>
            <person name="Lu H."/>
        </authorList>
    </citation>
    <scope>NUCLEOTIDE SEQUENCE [LARGE SCALE GENOMIC DNA]</scope>
    <source>
        <strain evidence="2 3">LYH14W</strain>
    </source>
</reference>
<keyword evidence="1" id="KW-0732">Signal</keyword>
<evidence type="ECO:0000313" key="2">
    <source>
        <dbReference type="EMBL" id="MFG6430776.1"/>
    </source>
</evidence>
<accession>A0ABW7F2B8</accession>
<evidence type="ECO:0000313" key="3">
    <source>
        <dbReference type="Proteomes" id="UP001606210"/>
    </source>
</evidence>
<gene>
    <name evidence="2" type="ORF">ACG00Y_12680</name>
</gene>
<feature type="chain" id="PRO_5046127198" evidence="1">
    <location>
        <begin position="18"/>
        <end position="610"/>
    </location>
</feature>
<evidence type="ECO:0000256" key="1">
    <source>
        <dbReference type="SAM" id="SignalP"/>
    </source>
</evidence>
<dbReference type="EMBL" id="JBIGHV010000004">
    <property type="protein sequence ID" value="MFG6430776.1"/>
    <property type="molecule type" value="Genomic_DNA"/>
</dbReference>
<name>A0ABW7F2B8_9BURK</name>
<proteinExistence type="predicted"/>
<dbReference type="Proteomes" id="UP001606210">
    <property type="component" value="Unassembled WGS sequence"/>
</dbReference>
<protein>
    <submittedName>
        <fullName evidence="2">Uncharacterized protein</fullName>
    </submittedName>
</protein>
<dbReference type="RefSeq" id="WP_394479293.1">
    <property type="nucleotide sequence ID" value="NZ_JBIGHV010000004.1"/>
</dbReference>
<dbReference type="PROSITE" id="PS51257">
    <property type="entry name" value="PROKAR_LIPOPROTEIN"/>
    <property type="match status" value="1"/>
</dbReference>
<organism evidence="2 3">
    <name type="scientific">Pelomonas parva</name>
    <dbReference type="NCBI Taxonomy" id="3299032"/>
    <lineage>
        <taxon>Bacteria</taxon>
        <taxon>Pseudomonadati</taxon>
        <taxon>Pseudomonadota</taxon>
        <taxon>Betaproteobacteria</taxon>
        <taxon>Burkholderiales</taxon>
        <taxon>Sphaerotilaceae</taxon>
        <taxon>Roseateles</taxon>
    </lineage>
</organism>
<feature type="signal peptide" evidence="1">
    <location>
        <begin position="1"/>
        <end position="17"/>
    </location>
</feature>
<comment type="caution">
    <text evidence="2">The sequence shown here is derived from an EMBL/GenBank/DDBJ whole genome shotgun (WGS) entry which is preliminary data.</text>
</comment>